<sequence length="38" mass="4390">MKKVTVKVIWVIVAVAMLFPFILTLLINSPKVIHWIIN</sequence>
<dbReference type="AlphaFoldDB" id="A0A0E3JSE7"/>
<dbReference type="EMBL" id="CP009933">
    <property type="protein sequence ID" value="AKA72304.1"/>
    <property type="molecule type" value="Genomic_DNA"/>
</dbReference>
<dbReference type="Proteomes" id="UP000033115">
    <property type="component" value="Chromosome"/>
</dbReference>
<accession>A0A0E3JSE7</accession>
<gene>
    <name evidence="2" type="ORF">CSCA_5179</name>
</gene>
<evidence type="ECO:0000256" key="1">
    <source>
        <dbReference type="SAM" id="Phobius"/>
    </source>
</evidence>
<dbReference type="STRING" id="1548.CSCA_5179"/>
<evidence type="ECO:0000313" key="3">
    <source>
        <dbReference type="Proteomes" id="UP000033115"/>
    </source>
</evidence>
<keyword evidence="1" id="KW-0472">Membrane</keyword>
<feature type="transmembrane region" description="Helical" evidence="1">
    <location>
        <begin position="6"/>
        <end position="27"/>
    </location>
</feature>
<name>A0A0E3JSE7_CLOSL</name>
<protein>
    <submittedName>
        <fullName evidence="2">Uncharacterized protein</fullName>
    </submittedName>
</protein>
<keyword evidence="3" id="KW-1185">Reference proteome</keyword>
<proteinExistence type="predicted"/>
<keyword evidence="1" id="KW-0812">Transmembrane</keyword>
<keyword evidence="1" id="KW-1133">Transmembrane helix</keyword>
<evidence type="ECO:0000313" key="2">
    <source>
        <dbReference type="EMBL" id="AKA72304.1"/>
    </source>
</evidence>
<dbReference type="KEGG" id="csq:CSCA_5179"/>
<dbReference type="HOGENOM" id="CLU_3326633_0_0_9"/>
<organism evidence="2 3">
    <name type="scientific">Clostridium scatologenes</name>
    <dbReference type="NCBI Taxonomy" id="1548"/>
    <lineage>
        <taxon>Bacteria</taxon>
        <taxon>Bacillati</taxon>
        <taxon>Bacillota</taxon>
        <taxon>Clostridia</taxon>
        <taxon>Eubacteriales</taxon>
        <taxon>Clostridiaceae</taxon>
        <taxon>Clostridium</taxon>
    </lineage>
</organism>
<reference evidence="2 3" key="1">
    <citation type="journal article" date="2015" name="J. Biotechnol.">
        <title>Complete genome sequence of a malodorant-producing acetogen, Clostridium scatologenes ATCC 25775(T).</title>
        <authorList>
            <person name="Zhu Z."/>
            <person name="Guo T."/>
            <person name="Zheng H."/>
            <person name="Song T."/>
            <person name="Ouyang P."/>
            <person name="Xie J."/>
        </authorList>
    </citation>
    <scope>NUCLEOTIDE SEQUENCE [LARGE SCALE GENOMIC DNA]</scope>
    <source>
        <strain evidence="2 3">ATCC 25775</strain>
    </source>
</reference>